<dbReference type="GO" id="GO:0008270">
    <property type="term" value="F:zinc ion binding"/>
    <property type="evidence" value="ECO:0007669"/>
    <property type="project" value="InterPro"/>
</dbReference>
<keyword evidence="5" id="KW-1185">Reference proteome</keyword>
<feature type="region of interest" description="Disordered" evidence="2">
    <location>
        <begin position="956"/>
        <end position="1014"/>
    </location>
</feature>
<dbReference type="PANTHER" id="PTHR39147">
    <property type="entry name" value="PROTEIN SPT21"/>
    <property type="match status" value="1"/>
</dbReference>
<evidence type="ECO:0000313" key="4">
    <source>
        <dbReference type="EMBL" id="KAK3209657.1"/>
    </source>
</evidence>
<dbReference type="CDD" id="cd00067">
    <property type="entry name" value="GAL4"/>
    <property type="match status" value="1"/>
</dbReference>
<dbReference type="InterPro" id="IPR057725">
    <property type="entry name" value="Ams2-SPT21_N"/>
</dbReference>
<dbReference type="Gene3D" id="3.30.50.10">
    <property type="entry name" value="Erythroid Transcription Factor GATA-1, subunit A"/>
    <property type="match status" value="1"/>
</dbReference>
<reference evidence="4 5" key="1">
    <citation type="submission" date="2021-02" db="EMBL/GenBank/DDBJ databases">
        <title>Genome assembly of Pseudopithomyces chartarum.</title>
        <authorList>
            <person name="Jauregui R."/>
            <person name="Singh J."/>
            <person name="Voisey C."/>
        </authorList>
    </citation>
    <scope>NUCLEOTIDE SEQUENCE [LARGE SCALE GENOMIC DNA]</scope>
    <source>
        <strain evidence="4 5">AGR01</strain>
    </source>
</reference>
<keyword evidence="1" id="KW-0539">Nucleus</keyword>
<feature type="compositionally biased region" description="Low complexity" evidence="2">
    <location>
        <begin position="547"/>
        <end position="557"/>
    </location>
</feature>
<dbReference type="PANTHER" id="PTHR39147:SF1">
    <property type="entry name" value="PROTEIN SPT21"/>
    <property type="match status" value="1"/>
</dbReference>
<dbReference type="SMART" id="SM00066">
    <property type="entry name" value="GAL4"/>
    <property type="match status" value="1"/>
</dbReference>
<proteinExistence type="predicted"/>
<comment type="caution">
    <text evidence="4">The sequence shown here is derived from an EMBL/GenBank/DDBJ whole genome shotgun (WGS) entry which is preliminary data.</text>
</comment>
<organism evidence="4 5">
    <name type="scientific">Pseudopithomyces chartarum</name>
    <dbReference type="NCBI Taxonomy" id="1892770"/>
    <lineage>
        <taxon>Eukaryota</taxon>
        <taxon>Fungi</taxon>
        <taxon>Dikarya</taxon>
        <taxon>Ascomycota</taxon>
        <taxon>Pezizomycotina</taxon>
        <taxon>Dothideomycetes</taxon>
        <taxon>Pleosporomycetidae</taxon>
        <taxon>Pleosporales</taxon>
        <taxon>Massarineae</taxon>
        <taxon>Didymosphaeriaceae</taxon>
        <taxon>Pseudopithomyces</taxon>
    </lineage>
</organism>
<feature type="region of interest" description="Disordered" evidence="2">
    <location>
        <begin position="883"/>
        <end position="919"/>
    </location>
</feature>
<evidence type="ECO:0000256" key="2">
    <source>
        <dbReference type="SAM" id="MobiDB-lite"/>
    </source>
</evidence>
<feature type="compositionally biased region" description="Pro residues" evidence="2">
    <location>
        <begin position="455"/>
        <end position="467"/>
    </location>
</feature>
<dbReference type="Proteomes" id="UP001280581">
    <property type="component" value="Unassembled WGS sequence"/>
</dbReference>
<feature type="compositionally biased region" description="Basic and acidic residues" evidence="2">
    <location>
        <begin position="480"/>
        <end position="503"/>
    </location>
</feature>
<protein>
    <recommendedName>
        <fullName evidence="3">Zn(2)-C6 fungal-type domain-containing protein</fullName>
    </recommendedName>
</protein>
<evidence type="ECO:0000256" key="1">
    <source>
        <dbReference type="ARBA" id="ARBA00023242"/>
    </source>
</evidence>
<feature type="region of interest" description="Disordered" evidence="2">
    <location>
        <begin position="1218"/>
        <end position="1240"/>
    </location>
</feature>
<name>A0AAN6LY40_9PLEO</name>
<dbReference type="SUPFAM" id="SSF57716">
    <property type="entry name" value="Glucocorticoid receptor-like (DNA-binding domain)"/>
    <property type="match status" value="1"/>
</dbReference>
<dbReference type="GO" id="GO:0030466">
    <property type="term" value="P:silent mating-type cassette heterochromatin formation"/>
    <property type="evidence" value="ECO:0007669"/>
    <property type="project" value="TreeGrafter"/>
</dbReference>
<dbReference type="InterPro" id="IPR001138">
    <property type="entry name" value="Zn2Cys6_DnaBD"/>
</dbReference>
<dbReference type="EMBL" id="WVTA01000005">
    <property type="protein sequence ID" value="KAK3209657.1"/>
    <property type="molecule type" value="Genomic_DNA"/>
</dbReference>
<dbReference type="Pfam" id="PF25823">
    <property type="entry name" value="Ams2-SPT21_N"/>
    <property type="match status" value="1"/>
</dbReference>
<feature type="region of interest" description="Disordered" evidence="2">
    <location>
        <begin position="1155"/>
        <end position="1180"/>
    </location>
</feature>
<feature type="region of interest" description="Disordered" evidence="2">
    <location>
        <begin position="360"/>
        <end position="503"/>
    </location>
</feature>
<feature type="region of interest" description="Disordered" evidence="2">
    <location>
        <begin position="287"/>
        <end position="341"/>
    </location>
</feature>
<feature type="compositionally biased region" description="Pro residues" evidence="2">
    <location>
        <begin position="434"/>
        <end position="446"/>
    </location>
</feature>
<feature type="region of interest" description="Disordered" evidence="2">
    <location>
        <begin position="540"/>
        <end position="631"/>
    </location>
</feature>
<dbReference type="PROSITE" id="PS50048">
    <property type="entry name" value="ZN2_CY6_FUNGAL_2"/>
    <property type="match status" value="1"/>
</dbReference>
<feature type="region of interest" description="Disordered" evidence="2">
    <location>
        <begin position="757"/>
        <end position="844"/>
    </location>
</feature>
<gene>
    <name evidence="4" type="ORF">GRF29_44g252757</name>
</gene>
<dbReference type="GO" id="GO:0000981">
    <property type="term" value="F:DNA-binding transcription factor activity, RNA polymerase II-specific"/>
    <property type="evidence" value="ECO:0007669"/>
    <property type="project" value="InterPro"/>
</dbReference>
<feature type="domain" description="Zn(2)-C6 fungal-type" evidence="3">
    <location>
        <begin position="1250"/>
        <end position="1282"/>
    </location>
</feature>
<accession>A0AAN6LY40</accession>
<feature type="compositionally biased region" description="Basic and acidic residues" evidence="2">
    <location>
        <begin position="395"/>
        <end position="406"/>
    </location>
</feature>
<feature type="region of interest" description="Disordered" evidence="2">
    <location>
        <begin position="1340"/>
        <end position="1361"/>
    </location>
</feature>
<feature type="compositionally biased region" description="Basic residues" evidence="2">
    <location>
        <begin position="318"/>
        <end position="331"/>
    </location>
</feature>
<evidence type="ECO:0000313" key="5">
    <source>
        <dbReference type="Proteomes" id="UP001280581"/>
    </source>
</evidence>
<dbReference type="InterPro" id="IPR013088">
    <property type="entry name" value="Znf_NHR/GATA"/>
</dbReference>
<feature type="compositionally biased region" description="Polar residues" evidence="2">
    <location>
        <begin position="563"/>
        <end position="575"/>
    </location>
</feature>
<dbReference type="GO" id="GO:0000183">
    <property type="term" value="P:rDNA heterochromatin formation"/>
    <property type="evidence" value="ECO:0007669"/>
    <property type="project" value="TreeGrafter"/>
</dbReference>
<evidence type="ECO:0000259" key="3">
    <source>
        <dbReference type="PROSITE" id="PS50048"/>
    </source>
</evidence>
<sequence>MPPPTQKWTARATFHDGSCEASTTIGAAYKSAVQTNRTTVKILYTFDDQNKSNCLARLPTALNIPTVSLDETMQVGVIELKTCIQAIVSASPELVAKLGHDYTVYAYDFSEYETPLVGQGMLSWILASASTTPNAPADESQTMVTGRVCKNILGLFSNGIKETLEVKLKLVPVPTCMQSEYVENMERYHSLSKIMPEGMDYKEWAEFLRAHPAIGQLAQPTPRIAPSTNENMSSNTIESLNEMMMTNSSFNQHRMSFGAYDTRASSPAMSTTSMYPYQMNPEFRPASQASFHSEPAVHSPYHTPVNETDDQPEEGPPKKRAKVTKAKRPRKTALGPNADSLRVAASTAASVRLHRPTPVNVGAAVSAEQVPRAPTPRPHHAGLLTNCPRVSAPSRLRDTSADERRSHMSQYDSGIFSDNAIESADDDKGDSPSETPPNMPSSPPLLPEHATSPIPSSPELPMLPPPTDSGFASDMPLTHNDGRSRKSNKRERPALQRQETDLKPIDPALLKHFLKQYGTDKAHGGISQSIEAAMVSHGMMPVGIPTSSRPSPNSENGPSPPSQATAPVSLVSQQRAARAETPKAVLPASKPARSLARSQTWAGEPMSDAAGTDDGNEKQPRSGAGAKRNKQTKVLIKERLENAITQGQLPTFCANCGQIETPAWRKAYTRVETGTPENIELSSKGTGIAAFEVLNPADNGGVPHYRVFKTDLAPEEKEMQANAQSFQGDDSIFTTLTLCNSCGLWLSKKNSMRPQDVWGRRAPMQPPRPRTLSTADKPKRIRKPKKSNLDSDIFTSDAVIPDSDAGFMDPQTEGEAVSSIESTADSLLPPSRTRSESVQVPEPSKLDESAARAALERAFQSSPVGVRGRSKETAIDLEDDLTPRPTRRLLFPSPRKPGEMKSLAGGDAHNLHSSRSIPTGTAAIPMQSLNSVVEEEGDKENCPPPAVHEDDLAHLFNSPKATPTKGASFEDLLKTPTPGSRQRASLNPAGQVDLGPLTPSRASRTPRGSGRAALLAPETPFTRQLNDLLSDSIVHGSPSQHFDFSAFPTFNTPGRSSILQFGDLLQHDPLSSDLPIPSSSPPKNFDFSVFEDPNTSTIGLWSGASIFDMNDAIMSDAPMHEHGNDAQDNAAPKILTVNGISLDFSAMIEEVVGNSESEERDTASAVPQLFNQEGKDTSVEREMSAAPLVSRPDLIPRPVQQKDDQVTTAAMGSAALAKPLPSRPDLIPTGEKSSAPARSRCNQYTASRTRCLRCKEKKKGCDRQRPCGRCVRAGVGIEGCVVDDEVATSPAFSASAETPSFSSAYGQEQATNIPVDPALQPFALPPVAANVPTQASLGSIANPNAVPESGSAMKQEVVTPQAMDLAVETASNSGHTTTPAASTP</sequence>
<dbReference type="InterPro" id="IPR042403">
    <property type="entry name" value="Spt21/Ams2"/>
</dbReference>